<organism evidence="1 2">
    <name type="scientific">Lindgomyces ingoldianus</name>
    <dbReference type="NCBI Taxonomy" id="673940"/>
    <lineage>
        <taxon>Eukaryota</taxon>
        <taxon>Fungi</taxon>
        <taxon>Dikarya</taxon>
        <taxon>Ascomycota</taxon>
        <taxon>Pezizomycotina</taxon>
        <taxon>Dothideomycetes</taxon>
        <taxon>Pleosporomycetidae</taxon>
        <taxon>Pleosporales</taxon>
        <taxon>Lindgomycetaceae</taxon>
        <taxon>Lindgomyces</taxon>
    </lineage>
</organism>
<accession>A0ACB6QCV5</accession>
<evidence type="ECO:0000313" key="1">
    <source>
        <dbReference type="EMBL" id="KAF2464849.1"/>
    </source>
</evidence>
<gene>
    <name evidence="1" type="ORF">BDR25DRAFT_346417</name>
</gene>
<dbReference type="Proteomes" id="UP000799755">
    <property type="component" value="Unassembled WGS sequence"/>
</dbReference>
<evidence type="ECO:0000313" key="2">
    <source>
        <dbReference type="Proteomes" id="UP000799755"/>
    </source>
</evidence>
<name>A0ACB6QCV5_9PLEO</name>
<proteinExistence type="predicted"/>
<sequence length="662" mass="73026">MSHSISSISREGRPALFPYRELGSRSGSRSGSQKAHCDEDDIKLEQIRQEGSPIIDSQDISGPTGHQQGGARWVLPALILSLYLVAFLSALGHLFFFCHLDGRRVDVDTNIPQSFVAPISFAFALLFQTALRGCLHLSYSQHLWLIVRSSAHSVQDIDRLHRLRDNLFALLSFRDLSTSPLLFLLASLYWLTPIPVIFPSGAVVVTGRTFNEPASLSVPTFNSTFLGNGSNADVIRHSLVPNIPLTEDTLNRDIRAQNKLLNSATISLISDDIFSAPSTCGSNCTYKIEFDGPFAQCDKTVFNSTEDGNELLSKLFIQRGDADEPDLVFYNGMWFGSANGWAANKSTIFRFDTVSPFAYSVNSSNGTEFWQFEVTRQDFKYTRDTPEYGISTKFVDCVEDFWHPVNTSDVDLNAPFVASPENLDDLRAENLIVLIDSLVTPLTGSVICILDPPSGPTITLRNVTTPTGENLETAQARVQNCGVEFNSTNNLIQQTQFNTNREKQNSTVSDIQISEDMLNNALVNITLSAMNRLNQYSTRADVMQQVFQNVFDFENKLRLILPYFLTFGVALPFMVVGLVSLSKNGGPAPDEGFLGTIVGTAGSGKLGGAAERVFYGFGAREGVAERRLKDLRIQYGGLDGGNGRLRPAYGAEDEVQPLMRRP</sequence>
<protein>
    <submittedName>
        <fullName evidence="1">Uncharacterized protein</fullName>
    </submittedName>
</protein>
<comment type="caution">
    <text evidence="1">The sequence shown here is derived from an EMBL/GenBank/DDBJ whole genome shotgun (WGS) entry which is preliminary data.</text>
</comment>
<reference evidence="1" key="1">
    <citation type="journal article" date="2020" name="Stud. Mycol.">
        <title>101 Dothideomycetes genomes: a test case for predicting lifestyles and emergence of pathogens.</title>
        <authorList>
            <person name="Haridas S."/>
            <person name="Albert R."/>
            <person name="Binder M."/>
            <person name="Bloem J."/>
            <person name="Labutti K."/>
            <person name="Salamov A."/>
            <person name="Andreopoulos B."/>
            <person name="Baker S."/>
            <person name="Barry K."/>
            <person name="Bills G."/>
            <person name="Bluhm B."/>
            <person name="Cannon C."/>
            <person name="Castanera R."/>
            <person name="Culley D."/>
            <person name="Daum C."/>
            <person name="Ezra D."/>
            <person name="Gonzalez J."/>
            <person name="Henrissat B."/>
            <person name="Kuo A."/>
            <person name="Liang C."/>
            <person name="Lipzen A."/>
            <person name="Lutzoni F."/>
            <person name="Magnuson J."/>
            <person name="Mondo S."/>
            <person name="Nolan M."/>
            <person name="Ohm R."/>
            <person name="Pangilinan J."/>
            <person name="Park H.-J."/>
            <person name="Ramirez L."/>
            <person name="Alfaro M."/>
            <person name="Sun H."/>
            <person name="Tritt A."/>
            <person name="Yoshinaga Y."/>
            <person name="Zwiers L.-H."/>
            <person name="Turgeon B."/>
            <person name="Goodwin S."/>
            <person name="Spatafora J."/>
            <person name="Crous P."/>
            <person name="Grigoriev I."/>
        </authorList>
    </citation>
    <scope>NUCLEOTIDE SEQUENCE</scope>
    <source>
        <strain evidence="1">ATCC 200398</strain>
    </source>
</reference>
<keyword evidence="2" id="KW-1185">Reference proteome</keyword>
<dbReference type="EMBL" id="MU003533">
    <property type="protein sequence ID" value="KAF2464849.1"/>
    <property type="molecule type" value="Genomic_DNA"/>
</dbReference>